<feature type="compositionally biased region" description="Polar residues" evidence="1">
    <location>
        <begin position="311"/>
        <end position="333"/>
    </location>
</feature>
<keyword evidence="2" id="KW-1133">Transmembrane helix</keyword>
<name>A0ABQ8Q8R2_9AGAR</name>
<comment type="caution">
    <text evidence="3">The sequence shown here is derived from an EMBL/GenBank/DDBJ whole genome shotgun (WGS) entry which is preliminary data.</text>
</comment>
<evidence type="ECO:0000313" key="4">
    <source>
        <dbReference type="Proteomes" id="UP001163828"/>
    </source>
</evidence>
<reference evidence="3" key="1">
    <citation type="submission" date="2022-08" db="EMBL/GenBank/DDBJ databases">
        <authorList>
            <consortium name="DOE Joint Genome Institute"/>
            <person name="Min B."/>
            <person name="Riley R."/>
            <person name="Sierra-Patev S."/>
            <person name="Naranjo-Ortiz M."/>
            <person name="Looney B."/>
            <person name="Konkel Z."/>
            <person name="Slot J.C."/>
            <person name="Sakamoto Y."/>
            <person name="Steenwyk J.L."/>
            <person name="Rokas A."/>
            <person name="Carro J."/>
            <person name="Camarero S."/>
            <person name="Ferreira P."/>
            <person name="Molpeceres G."/>
            <person name="Ruiz-Duenas F.J."/>
            <person name="Serrano A."/>
            <person name="Henrissat B."/>
            <person name="Drula E."/>
            <person name="Hughes K.W."/>
            <person name="Mata J.L."/>
            <person name="Ishikawa N.K."/>
            <person name="Vargas-Isla R."/>
            <person name="Ushijima S."/>
            <person name="Smith C.A."/>
            <person name="Ahrendt S."/>
            <person name="Andreopoulos W."/>
            <person name="He G."/>
            <person name="Labutti K."/>
            <person name="Lipzen A."/>
            <person name="Ng V."/>
            <person name="Sandor L."/>
            <person name="Barry K."/>
            <person name="Martinez A.T."/>
            <person name="Xiao Y."/>
            <person name="Gibbons J.G."/>
            <person name="Terashima K."/>
            <person name="Hibbett D.S."/>
            <person name="Grigoriev I.V."/>
        </authorList>
    </citation>
    <scope>NUCLEOTIDE SEQUENCE</scope>
    <source>
        <strain evidence="3">TFB10827</strain>
    </source>
</reference>
<feature type="transmembrane region" description="Helical" evidence="2">
    <location>
        <begin position="34"/>
        <end position="56"/>
    </location>
</feature>
<feature type="region of interest" description="Disordered" evidence="1">
    <location>
        <begin position="303"/>
        <end position="374"/>
    </location>
</feature>
<gene>
    <name evidence="3" type="ORF">F5050DRAFT_412467</name>
</gene>
<keyword evidence="4" id="KW-1185">Reference proteome</keyword>
<keyword evidence="2" id="KW-0472">Membrane</keyword>
<dbReference type="EMBL" id="MU790681">
    <property type="protein sequence ID" value="KAJ3994839.1"/>
    <property type="molecule type" value="Genomic_DNA"/>
</dbReference>
<protein>
    <submittedName>
        <fullName evidence="3">Uncharacterized protein</fullName>
    </submittedName>
</protein>
<accession>A0ABQ8Q8R2</accession>
<evidence type="ECO:0000313" key="3">
    <source>
        <dbReference type="EMBL" id="KAJ3994839.1"/>
    </source>
</evidence>
<dbReference type="Proteomes" id="UP001163828">
    <property type="component" value="Unassembled WGS sequence"/>
</dbReference>
<proteinExistence type="predicted"/>
<feature type="compositionally biased region" description="Basic and acidic residues" evidence="1">
    <location>
        <begin position="334"/>
        <end position="367"/>
    </location>
</feature>
<organism evidence="3 4">
    <name type="scientific">Lentinula boryana</name>
    <dbReference type="NCBI Taxonomy" id="40481"/>
    <lineage>
        <taxon>Eukaryota</taxon>
        <taxon>Fungi</taxon>
        <taxon>Dikarya</taxon>
        <taxon>Basidiomycota</taxon>
        <taxon>Agaricomycotina</taxon>
        <taxon>Agaricomycetes</taxon>
        <taxon>Agaricomycetidae</taxon>
        <taxon>Agaricales</taxon>
        <taxon>Marasmiineae</taxon>
        <taxon>Omphalotaceae</taxon>
        <taxon>Lentinula</taxon>
    </lineage>
</organism>
<evidence type="ECO:0000256" key="1">
    <source>
        <dbReference type="SAM" id="MobiDB-lite"/>
    </source>
</evidence>
<sequence length="374" mass="41004">MSPAPMAHPEPSTSTAYTTNSYTIYHTHSTLTSVWTIIALSFIAVVVSGVFCYSIYSCYQTAAYQRHLEITKSIRQRTRAESRAEKDLVMNDDELNDEYSEAKVGIFFTIQKSPSNRAIYVLSQRLALNSEHNNSVTSFQSSPRMPDINLPPLAVTYSTHTTPYMIHASPISPLPCTQYEPVKLSPGPPAPMFFDSNSIPFYINEMPRSPLINSKLAPVAGSFITISNDPADISSPLASDTSTSNTTGCAKVTAFCPRPRSTSARLSRTRAGSFVDENCDPFSGTAYSTPSVIFAAGSLNPPGEPVGMLHPQNQDIKQPPKTSAGKSQSTSANRAHDARSARQETKSKRPLQDIRTRNRCPEKDEQVRLINEGN</sequence>
<evidence type="ECO:0000256" key="2">
    <source>
        <dbReference type="SAM" id="Phobius"/>
    </source>
</evidence>
<keyword evidence="2" id="KW-0812">Transmembrane</keyword>